<evidence type="ECO:0000313" key="3">
    <source>
        <dbReference type="EMBL" id="GGX69157.1"/>
    </source>
</evidence>
<organism evidence="3 4">
    <name type="scientific">Litorimonas cladophorae</name>
    <dbReference type="NCBI Taxonomy" id="1220491"/>
    <lineage>
        <taxon>Bacteria</taxon>
        <taxon>Pseudomonadati</taxon>
        <taxon>Pseudomonadota</taxon>
        <taxon>Alphaproteobacteria</taxon>
        <taxon>Maricaulales</taxon>
        <taxon>Robiginitomaculaceae</taxon>
    </lineage>
</organism>
<dbReference type="AlphaFoldDB" id="A0A918KMU7"/>
<dbReference type="PANTHER" id="PTHR13847:SF289">
    <property type="entry name" value="GLYCINE OXIDASE"/>
    <property type="match status" value="1"/>
</dbReference>
<proteinExistence type="predicted"/>
<dbReference type="GO" id="GO:0005737">
    <property type="term" value="C:cytoplasm"/>
    <property type="evidence" value="ECO:0007669"/>
    <property type="project" value="TreeGrafter"/>
</dbReference>
<sequence>MTDAPHIIVIGAGLMGLCTADELTQRGARVTVIDGRSGPCEGTSFSNSGMIHPSQACSWDPDARQTQAALDAARVSVTLGKRSKTLLLEKMKQFGMAERDAGCIQLQPSLKAARAMQASQNDLGVRTDVMMGMAESFGRPACFFPEDSSGDAQAFGCALEKNLAARAVRFIYDAEDLDLRCSDEGFAVRTSAHQFRCDHVVVAAGAGSPQILVKLGLRLNLELISGAAADFALPTDVSDFPSCPIMDRETRSALTIFADRLRVSGGWNVTDPTALIARWTVIAPHIFERLDAPQSIWTSQRPVSPVGRPYISATSISNLWVNTGHGHMGWTLCAGSGELLAEMILEERQDGRFAFAG</sequence>
<evidence type="ECO:0000313" key="4">
    <source>
        <dbReference type="Proteomes" id="UP000600865"/>
    </source>
</evidence>
<evidence type="ECO:0000256" key="1">
    <source>
        <dbReference type="ARBA" id="ARBA00023002"/>
    </source>
</evidence>
<dbReference type="InterPro" id="IPR036188">
    <property type="entry name" value="FAD/NAD-bd_sf"/>
</dbReference>
<dbReference type="SUPFAM" id="SSF51905">
    <property type="entry name" value="FAD/NAD(P)-binding domain"/>
    <property type="match status" value="1"/>
</dbReference>
<name>A0A918KMU7_9PROT</name>
<reference evidence="3 4" key="1">
    <citation type="journal article" date="2014" name="Int. J. Syst. Evol. Microbiol.">
        <title>Complete genome sequence of Corynebacterium casei LMG S-19264T (=DSM 44701T), isolated from a smear-ripened cheese.</title>
        <authorList>
            <consortium name="US DOE Joint Genome Institute (JGI-PGF)"/>
            <person name="Walter F."/>
            <person name="Albersmeier A."/>
            <person name="Kalinowski J."/>
            <person name="Ruckert C."/>
        </authorList>
    </citation>
    <scope>NUCLEOTIDE SEQUENCE [LARGE SCALE GENOMIC DNA]</scope>
    <source>
        <strain evidence="3 4">KCTC 23968</strain>
    </source>
</reference>
<comment type="caution">
    <text evidence="3">The sequence shown here is derived from an EMBL/GenBank/DDBJ whole genome shotgun (WGS) entry which is preliminary data.</text>
</comment>
<dbReference type="EMBL" id="BMYV01000002">
    <property type="protein sequence ID" value="GGX69157.1"/>
    <property type="molecule type" value="Genomic_DNA"/>
</dbReference>
<evidence type="ECO:0000259" key="2">
    <source>
        <dbReference type="Pfam" id="PF01266"/>
    </source>
</evidence>
<feature type="domain" description="FAD dependent oxidoreductase" evidence="2">
    <location>
        <begin position="7"/>
        <end position="343"/>
    </location>
</feature>
<keyword evidence="1" id="KW-0560">Oxidoreductase</keyword>
<keyword evidence="4" id="KW-1185">Reference proteome</keyword>
<dbReference type="Gene3D" id="3.30.9.10">
    <property type="entry name" value="D-Amino Acid Oxidase, subunit A, domain 2"/>
    <property type="match status" value="1"/>
</dbReference>
<dbReference type="RefSeq" id="WP_189584824.1">
    <property type="nucleotide sequence ID" value="NZ_BMYV01000002.1"/>
</dbReference>
<dbReference type="Pfam" id="PF01266">
    <property type="entry name" value="DAO"/>
    <property type="match status" value="1"/>
</dbReference>
<dbReference type="GO" id="GO:0016491">
    <property type="term" value="F:oxidoreductase activity"/>
    <property type="evidence" value="ECO:0007669"/>
    <property type="project" value="UniProtKB-KW"/>
</dbReference>
<accession>A0A918KMU7</accession>
<dbReference type="Proteomes" id="UP000600865">
    <property type="component" value="Unassembled WGS sequence"/>
</dbReference>
<protein>
    <submittedName>
        <fullName evidence="3">D-amino acid dehydrogenase</fullName>
    </submittedName>
</protein>
<gene>
    <name evidence="3" type="primary">dadA</name>
    <name evidence="3" type="ORF">GCM10011309_18870</name>
</gene>
<dbReference type="Gene3D" id="3.50.50.60">
    <property type="entry name" value="FAD/NAD(P)-binding domain"/>
    <property type="match status" value="1"/>
</dbReference>
<dbReference type="PANTHER" id="PTHR13847">
    <property type="entry name" value="SARCOSINE DEHYDROGENASE-RELATED"/>
    <property type="match status" value="1"/>
</dbReference>
<dbReference type="InterPro" id="IPR006076">
    <property type="entry name" value="FAD-dep_OxRdtase"/>
</dbReference>